<dbReference type="RefSeq" id="WP_085932203.1">
    <property type="nucleotide sequence ID" value="NZ_FUWJ01000001.1"/>
</dbReference>
<reference evidence="5" key="1">
    <citation type="submission" date="2017-02" db="EMBL/GenBank/DDBJ databases">
        <authorList>
            <person name="Varghese N."/>
            <person name="Submissions S."/>
        </authorList>
    </citation>
    <scope>NUCLEOTIDE SEQUENCE [LARGE SCALE GENOMIC DNA]</scope>
    <source>
        <strain evidence="5">ATCC 27094</strain>
    </source>
</reference>
<feature type="binding site" evidence="3">
    <location>
        <position position="141"/>
    </location>
    <ligand>
        <name>a divalent metal cation</name>
        <dbReference type="ChEBI" id="CHEBI:60240"/>
    </ligand>
</feature>
<sequence length="169" mass="19261">MQTTANLDSVRTLAKYRLWADRLTFEAVAALPPGEAEKERPTLFKSMIGTLNHNLVVDLIWQAHLEGRPHGFTARNGVLHPRLEDLWSAQQAMDRWYIDWAEAQSEETLAEIVPFTFISGEKSAMTRADMLRHVVNHATFHRGWVAEMFFQVPAKMPAGDLPDFLKTLC</sequence>
<keyword evidence="2 3" id="KW-0479">Metal-binding</keyword>
<accession>A0A1T4JU23</accession>
<dbReference type="GO" id="GO:0046872">
    <property type="term" value="F:metal ion binding"/>
    <property type="evidence" value="ECO:0007669"/>
    <property type="project" value="UniProtKB-KW"/>
</dbReference>
<protein>
    <submittedName>
        <fullName evidence="4">Uncharacterized damage-inducible protein DinB (Forms a four-helix bundle)</fullName>
    </submittedName>
</protein>
<dbReference type="PANTHER" id="PTHR37302:SF1">
    <property type="entry name" value="PROTEIN DINB"/>
    <property type="match status" value="1"/>
</dbReference>
<dbReference type="OrthoDB" id="9807509at2"/>
<name>A0A1T4JU23_9HYPH</name>
<comment type="similarity">
    <text evidence="1">Belongs to the DinB family.</text>
</comment>
<keyword evidence="5" id="KW-1185">Reference proteome</keyword>
<dbReference type="InterPro" id="IPR007837">
    <property type="entry name" value="DinB"/>
</dbReference>
<dbReference type="EMBL" id="FUWJ01000001">
    <property type="protein sequence ID" value="SJZ33722.1"/>
    <property type="molecule type" value="Genomic_DNA"/>
</dbReference>
<dbReference type="SUPFAM" id="SSF109854">
    <property type="entry name" value="DinB/YfiT-like putative metalloenzymes"/>
    <property type="match status" value="1"/>
</dbReference>
<dbReference type="PANTHER" id="PTHR37302">
    <property type="entry name" value="SLR1116 PROTEIN"/>
    <property type="match status" value="1"/>
</dbReference>
<dbReference type="Pfam" id="PF05163">
    <property type="entry name" value="DinB"/>
    <property type="match status" value="1"/>
</dbReference>
<proteinExistence type="inferred from homology"/>
<evidence type="ECO:0000256" key="3">
    <source>
        <dbReference type="PIRSR" id="PIRSR607837-1"/>
    </source>
</evidence>
<dbReference type="Proteomes" id="UP000190092">
    <property type="component" value="Unassembled WGS sequence"/>
</dbReference>
<dbReference type="AlphaFoldDB" id="A0A1T4JU23"/>
<feature type="binding site" evidence="3">
    <location>
        <position position="137"/>
    </location>
    <ligand>
        <name>a divalent metal cation</name>
        <dbReference type="ChEBI" id="CHEBI:60240"/>
    </ligand>
</feature>
<gene>
    <name evidence="4" type="ORF">SAMN02745126_00470</name>
</gene>
<evidence type="ECO:0000256" key="1">
    <source>
        <dbReference type="ARBA" id="ARBA00008635"/>
    </source>
</evidence>
<evidence type="ECO:0000313" key="5">
    <source>
        <dbReference type="Proteomes" id="UP000190092"/>
    </source>
</evidence>
<evidence type="ECO:0000256" key="2">
    <source>
        <dbReference type="ARBA" id="ARBA00022723"/>
    </source>
</evidence>
<dbReference type="STRING" id="225324.SAMN02745126_00470"/>
<dbReference type="InterPro" id="IPR034660">
    <property type="entry name" value="DinB/YfiT-like"/>
</dbReference>
<organism evidence="4 5">
    <name type="scientific">Enhydrobacter aerosaccus</name>
    <dbReference type="NCBI Taxonomy" id="225324"/>
    <lineage>
        <taxon>Bacteria</taxon>
        <taxon>Pseudomonadati</taxon>
        <taxon>Pseudomonadota</taxon>
        <taxon>Alphaproteobacteria</taxon>
        <taxon>Hyphomicrobiales</taxon>
        <taxon>Enhydrobacter</taxon>
    </lineage>
</organism>
<feature type="binding site" evidence="3">
    <location>
        <position position="53"/>
    </location>
    <ligand>
        <name>a divalent metal cation</name>
        <dbReference type="ChEBI" id="CHEBI:60240"/>
    </ligand>
</feature>
<dbReference type="Gene3D" id="1.20.120.450">
    <property type="entry name" value="dinb family like domain"/>
    <property type="match status" value="1"/>
</dbReference>
<evidence type="ECO:0000313" key="4">
    <source>
        <dbReference type="EMBL" id="SJZ33722.1"/>
    </source>
</evidence>